<dbReference type="AlphaFoldDB" id="A0A915JTR3"/>
<dbReference type="Proteomes" id="UP000887565">
    <property type="component" value="Unplaced"/>
</dbReference>
<protein>
    <submittedName>
        <fullName evidence="2">Uncharacterized protein</fullName>
    </submittedName>
</protein>
<dbReference type="WBParaSite" id="nRc.2.0.1.t29745-RA">
    <property type="protein sequence ID" value="nRc.2.0.1.t29745-RA"/>
    <property type="gene ID" value="nRc.2.0.1.g29745"/>
</dbReference>
<reference evidence="2" key="1">
    <citation type="submission" date="2022-11" db="UniProtKB">
        <authorList>
            <consortium name="WormBaseParasite"/>
        </authorList>
    </citation>
    <scope>IDENTIFICATION</scope>
</reference>
<evidence type="ECO:0000313" key="1">
    <source>
        <dbReference type="Proteomes" id="UP000887565"/>
    </source>
</evidence>
<sequence length="99" mass="11232">MALLAVWKGRAPPWRRQLGRRCHFDERILPTGLGYDSEMTRVVVCGGQSNGWLWGSSCHNLMMTGSRRLTMGSGAGYRGGWKIQLLRVEARNRNEIVKE</sequence>
<organism evidence="1 2">
    <name type="scientific">Romanomermis culicivorax</name>
    <name type="common">Nematode worm</name>
    <dbReference type="NCBI Taxonomy" id="13658"/>
    <lineage>
        <taxon>Eukaryota</taxon>
        <taxon>Metazoa</taxon>
        <taxon>Ecdysozoa</taxon>
        <taxon>Nematoda</taxon>
        <taxon>Enoplea</taxon>
        <taxon>Dorylaimia</taxon>
        <taxon>Mermithida</taxon>
        <taxon>Mermithoidea</taxon>
        <taxon>Mermithidae</taxon>
        <taxon>Romanomermis</taxon>
    </lineage>
</organism>
<proteinExistence type="predicted"/>
<name>A0A915JTR3_ROMCU</name>
<evidence type="ECO:0000313" key="2">
    <source>
        <dbReference type="WBParaSite" id="nRc.2.0.1.t29745-RA"/>
    </source>
</evidence>
<accession>A0A915JTR3</accession>
<keyword evidence="1" id="KW-1185">Reference proteome</keyword>